<dbReference type="WBParaSite" id="Gr19_v10_g5943.t1">
    <property type="protein sequence ID" value="Gr19_v10_g5943.t1"/>
    <property type="gene ID" value="Gr19_v10_g5943"/>
</dbReference>
<evidence type="ECO:0000256" key="4">
    <source>
        <dbReference type="ARBA" id="ARBA00023136"/>
    </source>
</evidence>
<evidence type="ECO:0000313" key="7">
    <source>
        <dbReference type="Proteomes" id="UP000887572"/>
    </source>
</evidence>
<evidence type="ECO:0000256" key="3">
    <source>
        <dbReference type="ARBA" id="ARBA00022679"/>
    </source>
</evidence>
<keyword evidence="2" id="KW-0328">Glycosyltransferase</keyword>
<accession>A0A914I292</accession>
<sequence length="463" mass="53707">MLLPPPFSQFCVKLLLIVVAIDVILCQSFNAEEVKTFNAIIDQLNKQLKWEETKLAKQLDDCILDPSLSIKIRPKVGTTKPISFIMGAVFAKRRCKGLFSTDKIQLQYNSHFISVENVRCGANHKHMREIPLQNIHTEDYENRALEFVFSAPLDLSRTDRNLRQTQIWGVPSEQAHSKRIKFSDIDCGRVLLANDTAYVEQRAKSPLSFSDPGDTLPVNCASIRGRHFHFSQQPKDRSSDYPLAFIRLVYTDYLFIEMEFASSYAPQNWYCYAIDKKASQTFHMQIYALASCFPNVLITPIEKQYDMDSKGHNYMKSSIECMQMLEGKHWHYAIMLQNHDVQMKTNEELVQIFKWMNGTNDIQYTKIGSHHVDFAKHSWTLSHLKLFRNASKNSDNLKLKKSKGTSEMSLSRKFVDWLLNDLDTSVMLDQLNSYNYANDEYFIQTLASNGIFERARRLYSKMF</sequence>
<name>A0A914I292_GLORO</name>
<feature type="chain" id="PRO_5037363684" evidence="6">
    <location>
        <begin position="27"/>
        <end position="463"/>
    </location>
</feature>
<protein>
    <submittedName>
        <fullName evidence="8">Uncharacterized protein</fullName>
    </submittedName>
</protein>
<dbReference type="AlphaFoldDB" id="A0A914I292"/>
<dbReference type="PANTHER" id="PTHR46671:SF7">
    <property type="entry name" value="CORE-2_I-BRANCHING ENZYME"/>
    <property type="match status" value="1"/>
</dbReference>
<keyword evidence="5" id="KW-0325">Glycoprotein</keyword>
<comment type="subcellular location">
    <subcellularLocation>
        <location evidence="1">Membrane</location>
        <topology evidence="1">Single-pass type II membrane protein</topology>
    </subcellularLocation>
</comment>
<keyword evidence="3" id="KW-0808">Transferase</keyword>
<dbReference type="InterPro" id="IPR003406">
    <property type="entry name" value="Glyco_trans_14"/>
</dbReference>
<keyword evidence="4" id="KW-0472">Membrane</keyword>
<evidence type="ECO:0000313" key="8">
    <source>
        <dbReference type="WBParaSite" id="Gr19_v10_g5943.t1"/>
    </source>
</evidence>
<evidence type="ECO:0000256" key="2">
    <source>
        <dbReference type="ARBA" id="ARBA00022676"/>
    </source>
</evidence>
<dbReference type="Pfam" id="PF02485">
    <property type="entry name" value="Branch"/>
    <property type="match status" value="1"/>
</dbReference>
<dbReference type="PANTHER" id="PTHR46671">
    <property type="entry name" value="PROTEIN CBG11221"/>
    <property type="match status" value="1"/>
</dbReference>
<dbReference type="Proteomes" id="UP000887572">
    <property type="component" value="Unplaced"/>
</dbReference>
<keyword evidence="6" id="KW-0732">Signal</keyword>
<dbReference type="GO" id="GO:0016020">
    <property type="term" value="C:membrane"/>
    <property type="evidence" value="ECO:0007669"/>
    <property type="project" value="UniProtKB-SubCell"/>
</dbReference>
<organism evidence="7 8">
    <name type="scientific">Globodera rostochiensis</name>
    <name type="common">Golden nematode worm</name>
    <name type="synonym">Heterodera rostochiensis</name>
    <dbReference type="NCBI Taxonomy" id="31243"/>
    <lineage>
        <taxon>Eukaryota</taxon>
        <taxon>Metazoa</taxon>
        <taxon>Ecdysozoa</taxon>
        <taxon>Nematoda</taxon>
        <taxon>Chromadorea</taxon>
        <taxon>Rhabditida</taxon>
        <taxon>Tylenchina</taxon>
        <taxon>Tylenchomorpha</taxon>
        <taxon>Tylenchoidea</taxon>
        <taxon>Heteroderidae</taxon>
        <taxon>Heteroderinae</taxon>
        <taxon>Globodera</taxon>
    </lineage>
</organism>
<evidence type="ECO:0000256" key="6">
    <source>
        <dbReference type="SAM" id="SignalP"/>
    </source>
</evidence>
<proteinExistence type="predicted"/>
<feature type="signal peptide" evidence="6">
    <location>
        <begin position="1"/>
        <end position="26"/>
    </location>
</feature>
<dbReference type="GO" id="GO:0016757">
    <property type="term" value="F:glycosyltransferase activity"/>
    <property type="evidence" value="ECO:0007669"/>
    <property type="project" value="UniProtKB-KW"/>
</dbReference>
<reference evidence="8" key="1">
    <citation type="submission" date="2022-11" db="UniProtKB">
        <authorList>
            <consortium name="WormBaseParasite"/>
        </authorList>
    </citation>
    <scope>IDENTIFICATION</scope>
</reference>
<evidence type="ECO:0000256" key="1">
    <source>
        <dbReference type="ARBA" id="ARBA00004606"/>
    </source>
</evidence>
<keyword evidence="7" id="KW-1185">Reference proteome</keyword>
<evidence type="ECO:0000256" key="5">
    <source>
        <dbReference type="ARBA" id="ARBA00023180"/>
    </source>
</evidence>